<dbReference type="Proteomes" id="UP000000437">
    <property type="component" value="Chromosome 24"/>
</dbReference>
<gene>
    <name evidence="2" type="primary">steap2</name>
</gene>
<keyword evidence="1" id="KW-1185">Reference proteome</keyword>
<evidence type="ECO:0000313" key="1">
    <source>
        <dbReference type="Proteomes" id="UP000000437"/>
    </source>
</evidence>
<protein>
    <submittedName>
        <fullName evidence="2">Metalloreductase STEAP2 isoform X4</fullName>
    </submittedName>
</protein>
<sequence length="349" mass="38847">MVPPQIPLQPHPRRNSAVKSVSEDPVRGALGLKMDSISLLGSSPASTKVCFLPNGLKNGSKEGSGKPTVGIIGSGDFSKSLTLRLLRCGFHVVVGSRQPKRAAESFPHVVDVTHHEDALGKANIVFLAIRREHYSTLWDIKHLLAGKILVDVSNNRRLNQFPESNAEYLASLFPESTVVKGFNVISSWAMQSGPRDSSRQVHANIENSWNEEEVWRVEMYVSFGIMALGLLSLLAVTSIPSVHDALNWREFSFIQSTLGYIALLISTFHALLFGWQRAFLEESYRFYMPPNFVLALILPVTVIIGKIVLLLPCVSRKLKRIRRGLDSHQSRTNHERPAAHVSPERVTIM</sequence>
<evidence type="ECO:0000313" key="2">
    <source>
        <dbReference type="RefSeq" id="XP_073797073.1"/>
    </source>
</evidence>
<name>A0AC58IS61_DANRE</name>
<reference evidence="2" key="1">
    <citation type="submission" date="2025-08" db="UniProtKB">
        <authorList>
            <consortium name="RefSeq"/>
        </authorList>
    </citation>
    <scope>IDENTIFICATION</scope>
    <source>
        <strain evidence="2">Tuebingen</strain>
        <tissue evidence="2">Fibroblasts and whole tissue</tissue>
    </source>
</reference>
<organism evidence="1 2">
    <name type="scientific">Danio rerio</name>
    <name type="common">Zebrafish</name>
    <name type="synonym">Brachydanio rerio</name>
    <dbReference type="NCBI Taxonomy" id="7955"/>
    <lineage>
        <taxon>Eukaryota</taxon>
        <taxon>Metazoa</taxon>
        <taxon>Chordata</taxon>
        <taxon>Craniata</taxon>
        <taxon>Vertebrata</taxon>
        <taxon>Euteleostomi</taxon>
        <taxon>Actinopterygii</taxon>
        <taxon>Neopterygii</taxon>
        <taxon>Teleostei</taxon>
        <taxon>Ostariophysi</taxon>
        <taxon>Cypriniformes</taxon>
        <taxon>Danionidae</taxon>
        <taxon>Danioninae</taxon>
        <taxon>Danio</taxon>
    </lineage>
</organism>
<proteinExistence type="predicted"/>
<dbReference type="RefSeq" id="XP_073797073.1">
    <property type="nucleotide sequence ID" value="XM_073940972.1"/>
</dbReference>
<accession>A0AC58IS61</accession>